<evidence type="ECO:0000256" key="1">
    <source>
        <dbReference type="SAM" id="MobiDB-lite"/>
    </source>
</evidence>
<feature type="region of interest" description="Disordered" evidence="1">
    <location>
        <begin position="1"/>
        <end position="56"/>
    </location>
</feature>
<accession>A0A6A1V951</accession>
<gene>
    <name evidence="2" type="ORF">CJ030_MR6G016505</name>
</gene>
<name>A0A6A1V951_9ROSI</name>
<evidence type="ECO:0000313" key="2">
    <source>
        <dbReference type="EMBL" id="KAB1209392.1"/>
    </source>
</evidence>
<dbReference type="EMBL" id="RXIC02000024">
    <property type="protein sequence ID" value="KAB1209392.1"/>
    <property type="molecule type" value="Genomic_DNA"/>
</dbReference>
<sequence length="56" mass="6438">MRVKEKRYRPITSPETGKIQCHQTSKRISQKQPHVHYPPNSSLTSEDTSAENKTNS</sequence>
<evidence type="ECO:0000313" key="3">
    <source>
        <dbReference type="Proteomes" id="UP000516437"/>
    </source>
</evidence>
<organism evidence="2 3">
    <name type="scientific">Morella rubra</name>
    <name type="common">Chinese bayberry</name>
    <dbReference type="NCBI Taxonomy" id="262757"/>
    <lineage>
        <taxon>Eukaryota</taxon>
        <taxon>Viridiplantae</taxon>
        <taxon>Streptophyta</taxon>
        <taxon>Embryophyta</taxon>
        <taxon>Tracheophyta</taxon>
        <taxon>Spermatophyta</taxon>
        <taxon>Magnoliopsida</taxon>
        <taxon>eudicotyledons</taxon>
        <taxon>Gunneridae</taxon>
        <taxon>Pentapetalae</taxon>
        <taxon>rosids</taxon>
        <taxon>fabids</taxon>
        <taxon>Fagales</taxon>
        <taxon>Myricaceae</taxon>
        <taxon>Morella</taxon>
    </lineage>
</organism>
<comment type="caution">
    <text evidence="2">The sequence shown here is derived from an EMBL/GenBank/DDBJ whole genome shotgun (WGS) entry which is preliminary data.</text>
</comment>
<dbReference type="Proteomes" id="UP000516437">
    <property type="component" value="Chromosome 6"/>
</dbReference>
<reference evidence="2 3" key="1">
    <citation type="journal article" date="2019" name="Plant Biotechnol. J.">
        <title>The red bayberry genome and genetic basis of sex determination.</title>
        <authorList>
            <person name="Jia H.M."/>
            <person name="Jia H.J."/>
            <person name="Cai Q.L."/>
            <person name="Wang Y."/>
            <person name="Zhao H.B."/>
            <person name="Yang W.F."/>
            <person name="Wang G.Y."/>
            <person name="Li Y.H."/>
            <person name="Zhan D.L."/>
            <person name="Shen Y.T."/>
            <person name="Niu Q.F."/>
            <person name="Chang L."/>
            <person name="Qiu J."/>
            <person name="Zhao L."/>
            <person name="Xie H.B."/>
            <person name="Fu W.Y."/>
            <person name="Jin J."/>
            <person name="Li X.W."/>
            <person name="Jiao Y."/>
            <person name="Zhou C.C."/>
            <person name="Tu T."/>
            <person name="Chai C.Y."/>
            <person name="Gao J.L."/>
            <person name="Fan L.J."/>
            <person name="van de Weg E."/>
            <person name="Wang J.Y."/>
            <person name="Gao Z.S."/>
        </authorList>
    </citation>
    <scope>NUCLEOTIDE SEQUENCE [LARGE SCALE GENOMIC DNA]</scope>
    <source>
        <tissue evidence="2">Leaves</tissue>
    </source>
</reference>
<protein>
    <submittedName>
        <fullName evidence="2">Uncharacterized protein</fullName>
    </submittedName>
</protein>
<dbReference type="AlphaFoldDB" id="A0A6A1V951"/>
<proteinExistence type="predicted"/>
<feature type="compositionally biased region" description="Polar residues" evidence="1">
    <location>
        <begin position="39"/>
        <end position="56"/>
    </location>
</feature>
<keyword evidence="3" id="KW-1185">Reference proteome</keyword>